<gene>
    <name evidence="2" type="ORF">Smic_83330</name>
</gene>
<protein>
    <submittedName>
        <fullName evidence="2">Uncharacterized protein</fullName>
    </submittedName>
</protein>
<sequence>MTAPAPAHEREVQTVSQERKRRTRSRTTSHLDPIVISRLPAHEYDLDPACISLVCPSCRTWVPIRVADTERATAKLLPHHTEPAGTEDPARCRLGSHRLVTIDVNVATWSRRLEQGVAETNGRRADRVIRKPQARPTPAVMQLVGGLVDDKTARKLNEIHVHNCTTCSATKPRCADGRRLAAAAPKLVSAHLAACSTCAPAKARCADARSLAETAPKLLGPHLATCTTCAPATSRCVAGHRLTESAPKLVHSHVAICTTCSLAESRCADGRRLAHLAAHTQRTAPLRRQRQTEQEEQADQRAWALRLLRDQQWDRVAGRVHQADQQRVRDVLTALRKMLLAPAKAGDTPLTTWERADLETTIAVLERQEKDLTHRW</sequence>
<feature type="region of interest" description="Disordered" evidence="1">
    <location>
        <begin position="1"/>
        <end position="29"/>
    </location>
</feature>
<proteinExistence type="predicted"/>
<evidence type="ECO:0000313" key="2">
    <source>
        <dbReference type="EMBL" id="GFN09777.1"/>
    </source>
</evidence>
<accession>A0A7J0D6Q2</accession>
<reference evidence="2 3" key="1">
    <citation type="submission" date="2020-05" db="EMBL/GenBank/DDBJ databases">
        <title>Whole genome shotgun sequence of Streptomyces microflavus NBRC 13062.</title>
        <authorList>
            <person name="Komaki H."/>
            <person name="Tamura T."/>
        </authorList>
    </citation>
    <scope>NUCLEOTIDE SEQUENCE [LARGE SCALE GENOMIC DNA]</scope>
    <source>
        <strain evidence="2 3">NBRC 13062</strain>
    </source>
</reference>
<evidence type="ECO:0000256" key="1">
    <source>
        <dbReference type="SAM" id="MobiDB-lite"/>
    </source>
</evidence>
<evidence type="ECO:0000313" key="3">
    <source>
        <dbReference type="Proteomes" id="UP000498740"/>
    </source>
</evidence>
<organism evidence="2 3">
    <name type="scientific">Streptomyces microflavus</name>
    <name type="common">Streptomyces lipmanii</name>
    <dbReference type="NCBI Taxonomy" id="1919"/>
    <lineage>
        <taxon>Bacteria</taxon>
        <taxon>Bacillati</taxon>
        <taxon>Actinomycetota</taxon>
        <taxon>Actinomycetes</taxon>
        <taxon>Kitasatosporales</taxon>
        <taxon>Streptomycetaceae</taxon>
        <taxon>Streptomyces</taxon>
    </lineage>
</organism>
<dbReference type="AlphaFoldDB" id="A0A7J0D6Q2"/>
<dbReference type="RefSeq" id="WP_190167815.1">
    <property type="nucleotide sequence ID" value="NZ_BMUG01000016.1"/>
</dbReference>
<dbReference type="EMBL" id="BLWD01000003">
    <property type="protein sequence ID" value="GFN09777.1"/>
    <property type="molecule type" value="Genomic_DNA"/>
</dbReference>
<name>A0A7J0D6Q2_STRMI</name>
<comment type="caution">
    <text evidence="2">The sequence shown here is derived from an EMBL/GenBank/DDBJ whole genome shotgun (WGS) entry which is preliminary data.</text>
</comment>
<dbReference type="Proteomes" id="UP000498740">
    <property type="component" value="Unassembled WGS sequence"/>
</dbReference>